<name>A0A3N5CSR9_9SPHN</name>
<sequence>MSGLFALISARTRSWPLFARLAAATWLTAGLACFIIGPSLDDVSSGPAAAIVLPFVLFVLAVIVANLARFVGGIAGARTDGR</sequence>
<dbReference type="AlphaFoldDB" id="A0A3N5CSR9"/>
<evidence type="ECO:0000313" key="2">
    <source>
        <dbReference type="EMBL" id="RPF70380.1"/>
    </source>
</evidence>
<evidence type="ECO:0000256" key="1">
    <source>
        <dbReference type="SAM" id="Phobius"/>
    </source>
</evidence>
<proteinExistence type="predicted"/>
<accession>A0A3N5CSR9</accession>
<dbReference type="Proteomes" id="UP000275232">
    <property type="component" value="Unassembled WGS sequence"/>
</dbReference>
<evidence type="ECO:0000313" key="3">
    <source>
        <dbReference type="Proteomes" id="UP000275232"/>
    </source>
</evidence>
<feature type="transmembrane region" description="Helical" evidence="1">
    <location>
        <begin position="21"/>
        <end position="40"/>
    </location>
</feature>
<dbReference type="RefSeq" id="WP_123877786.1">
    <property type="nucleotide sequence ID" value="NZ_RPFZ01000001.1"/>
</dbReference>
<reference evidence="2 3" key="1">
    <citation type="submission" date="2018-11" db="EMBL/GenBank/DDBJ databases">
        <title>Erythrobacter spongiae sp. nov., isolated from a marine sponge.</title>
        <authorList>
            <person name="Zhuang L."/>
            <person name="Luo L."/>
        </authorList>
    </citation>
    <scope>NUCLEOTIDE SEQUENCE [LARGE SCALE GENOMIC DNA]</scope>
    <source>
        <strain evidence="2 3">HN-E23</strain>
    </source>
</reference>
<gene>
    <name evidence="2" type="ORF">EG799_01090</name>
</gene>
<comment type="caution">
    <text evidence="2">The sequence shown here is derived from an EMBL/GenBank/DDBJ whole genome shotgun (WGS) entry which is preliminary data.</text>
</comment>
<keyword evidence="1" id="KW-1133">Transmembrane helix</keyword>
<feature type="transmembrane region" description="Helical" evidence="1">
    <location>
        <begin position="46"/>
        <end position="68"/>
    </location>
</feature>
<keyword evidence="1" id="KW-0812">Transmembrane</keyword>
<keyword evidence="3" id="KW-1185">Reference proteome</keyword>
<organism evidence="2 3">
    <name type="scientific">Aurantiacibacter spongiae</name>
    <dbReference type="NCBI Taxonomy" id="2488860"/>
    <lineage>
        <taxon>Bacteria</taxon>
        <taxon>Pseudomonadati</taxon>
        <taxon>Pseudomonadota</taxon>
        <taxon>Alphaproteobacteria</taxon>
        <taxon>Sphingomonadales</taxon>
        <taxon>Erythrobacteraceae</taxon>
        <taxon>Aurantiacibacter</taxon>
    </lineage>
</organism>
<keyword evidence="1" id="KW-0472">Membrane</keyword>
<dbReference type="EMBL" id="RPFZ01000001">
    <property type="protein sequence ID" value="RPF70380.1"/>
    <property type="molecule type" value="Genomic_DNA"/>
</dbReference>
<protein>
    <submittedName>
        <fullName evidence="2">Uncharacterized protein</fullName>
    </submittedName>
</protein>